<keyword evidence="1" id="KW-0880">Kelch repeat</keyword>
<dbReference type="InterPro" id="IPR015915">
    <property type="entry name" value="Kelch-typ_b-propeller"/>
</dbReference>
<evidence type="ECO:0000256" key="1">
    <source>
        <dbReference type="ARBA" id="ARBA00022441"/>
    </source>
</evidence>
<dbReference type="Pfam" id="PF01344">
    <property type="entry name" value="Kelch_1"/>
    <property type="match status" value="1"/>
</dbReference>
<dbReference type="SUPFAM" id="SSF117281">
    <property type="entry name" value="Kelch motif"/>
    <property type="match status" value="1"/>
</dbReference>
<dbReference type="InterPro" id="IPR006652">
    <property type="entry name" value="Kelch_1"/>
</dbReference>
<keyword evidence="3" id="KW-1185">Reference proteome</keyword>
<proteinExistence type="predicted"/>
<sequence length="72" mass="8053">MPIVIHGTRPTNQEEEASYEMWSAVAPDDVKNAAPSARSKHSATLVGEYVYLLGGRNGNMPTRDFWRYNLGK</sequence>
<reference evidence="2" key="1">
    <citation type="journal article" date="2023" name="Insect Mol. Biol.">
        <title>Genome sequencing provides insights into the evolution of gene families encoding plant cell wall-degrading enzymes in longhorned beetles.</title>
        <authorList>
            <person name="Shin N.R."/>
            <person name="Okamura Y."/>
            <person name="Kirsch R."/>
            <person name="Pauchet Y."/>
        </authorList>
    </citation>
    <scope>NUCLEOTIDE SEQUENCE</scope>
    <source>
        <strain evidence="2">MMC_N1</strain>
    </source>
</reference>
<dbReference type="Gene3D" id="2.120.10.80">
    <property type="entry name" value="Kelch-type beta propeller"/>
    <property type="match status" value="1"/>
</dbReference>
<dbReference type="Proteomes" id="UP001162164">
    <property type="component" value="Unassembled WGS sequence"/>
</dbReference>
<comment type="caution">
    <text evidence="2">The sequence shown here is derived from an EMBL/GenBank/DDBJ whole genome shotgun (WGS) entry which is preliminary data.</text>
</comment>
<protein>
    <submittedName>
        <fullName evidence="2">Uncharacterized protein</fullName>
    </submittedName>
</protein>
<evidence type="ECO:0000313" key="2">
    <source>
        <dbReference type="EMBL" id="KAJ8984997.1"/>
    </source>
</evidence>
<dbReference type="EMBL" id="JAPWTJ010000021">
    <property type="protein sequence ID" value="KAJ8984997.1"/>
    <property type="molecule type" value="Genomic_DNA"/>
</dbReference>
<gene>
    <name evidence="2" type="ORF">NQ317_016908</name>
</gene>
<accession>A0ABQ9K620</accession>
<name>A0ABQ9K620_9CUCU</name>
<evidence type="ECO:0000313" key="3">
    <source>
        <dbReference type="Proteomes" id="UP001162164"/>
    </source>
</evidence>
<organism evidence="2 3">
    <name type="scientific">Molorchus minor</name>
    <dbReference type="NCBI Taxonomy" id="1323400"/>
    <lineage>
        <taxon>Eukaryota</taxon>
        <taxon>Metazoa</taxon>
        <taxon>Ecdysozoa</taxon>
        <taxon>Arthropoda</taxon>
        <taxon>Hexapoda</taxon>
        <taxon>Insecta</taxon>
        <taxon>Pterygota</taxon>
        <taxon>Neoptera</taxon>
        <taxon>Endopterygota</taxon>
        <taxon>Coleoptera</taxon>
        <taxon>Polyphaga</taxon>
        <taxon>Cucujiformia</taxon>
        <taxon>Chrysomeloidea</taxon>
        <taxon>Cerambycidae</taxon>
        <taxon>Lamiinae</taxon>
        <taxon>Monochamini</taxon>
        <taxon>Molorchus</taxon>
    </lineage>
</organism>